<feature type="domain" description="HTH deoR-type" evidence="4">
    <location>
        <begin position="20"/>
        <end position="75"/>
    </location>
</feature>
<gene>
    <name evidence="5" type="ORF">HMPREF9180_1034</name>
</gene>
<evidence type="ECO:0000313" key="5">
    <source>
        <dbReference type="EMBL" id="EFX40481.1"/>
    </source>
</evidence>
<dbReference type="InterPro" id="IPR001034">
    <property type="entry name" value="DeoR_HTH"/>
</dbReference>
<dbReference type="EMBL" id="AEVF01000011">
    <property type="protein sequence ID" value="EFX40481.1"/>
    <property type="molecule type" value="Genomic_DNA"/>
</dbReference>
<dbReference type="InterPro" id="IPR014036">
    <property type="entry name" value="DeoR-like_C"/>
</dbReference>
<dbReference type="AlphaFoldDB" id="E8KC29"/>
<dbReference type="Pfam" id="PF08220">
    <property type="entry name" value="HTH_DeoR"/>
    <property type="match status" value="1"/>
</dbReference>
<evidence type="ECO:0000256" key="3">
    <source>
        <dbReference type="ARBA" id="ARBA00023163"/>
    </source>
</evidence>
<name>E8KC29_9STRE</name>
<dbReference type="GO" id="GO:0003677">
    <property type="term" value="F:DNA binding"/>
    <property type="evidence" value="ECO:0007669"/>
    <property type="project" value="UniProtKB-KW"/>
</dbReference>
<evidence type="ECO:0000313" key="6">
    <source>
        <dbReference type="Proteomes" id="UP000010304"/>
    </source>
</evidence>
<dbReference type="Proteomes" id="UP000010304">
    <property type="component" value="Unassembled WGS sequence"/>
</dbReference>
<reference evidence="5 6" key="1">
    <citation type="submission" date="2010-12" db="EMBL/GenBank/DDBJ databases">
        <authorList>
            <person name="Muzny D."/>
            <person name="Qin X."/>
            <person name="Deng J."/>
            <person name="Jiang H."/>
            <person name="Liu Y."/>
            <person name="Qu J."/>
            <person name="Song X.-Z."/>
            <person name="Zhang L."/>
            <person name="Thornton R."/>
            <person name="Coyle M."/>
            <person name="Francisco L."/>
            <person name="Jackson L."/>
            <person name="Javaid M."/>
            <person name="Korchina V."/>
            <person name="Kovar C."/>
            <person name="Mata R."/>
            <person name="Mathew T."/>
            <person name="Ngo R."/>
            <person name="Nguyen L."/>
            <person name="Nguyen N."/>
            <person name="Okwuonu G."/>
            <person name="Ongeri F."/>
            <person name="Pham C."/>
            <person name="Simmons D."/>
            <person name="Wilczek-Boney K."/>
            <person name="Hale W."/>
            <person name="Jakkamsetti A."/>
            <person name="Pham P."/>
            <person name="Ruth R."/>
            <person name="San Lucas F."/>
            <person name="Warren J."/>
            <person name="Zhang J."/>
            <person name="Zhao Z."/>
            <person name="Zhou C."/>
            <person name="Zhu D."/>
            <person name="Lee S."/>
            <person name="Bess C."/>
            <person name="Blankenburg K."/>
            <person name="Forbes L."/>
            <person name="Fu Q."/>
            <person name="Gubbala S."/>
            <person name="Hirani K."/>
            <person name="Jayaseelan J.C."/>
            <person name="Lara F."/>
            <person name="Munidasa M."/>
            <person name="Palculict T."/>
            <person name="Patil S."/>
            <person name="Pu L.-L."/>
            <person name="Saada N."/>
            <person name="Tang L."/>
            <person name="Weissenberger G."/>
            <person name="Zhu Y."/>
            <person name="Hemphill L."/>
            <person name="Shang Y."/>
            <person name="Youmans B."/>
            <person name="Ayvaz T."/>
            <person name="Ross M."/>
            <person name="Santibanez J."/>
            <person name="Aqrawi P."/>
            <person name="Gross S."/>
            <person name="Joshi V."/>
            <person name="Fowler G."/>
            <person name="Nazareth L."/>
            <person name="Reid J."/>
            <person name="Worley K."/>
            <person name="Petrosino J."/>
            <person name="Highlander S."/>
            <person name="Gibbs R."/>
        </authorList>
    </citation>
    <scope>NUCLEOTIDE SEQUENCE [LARGE SCALE GENOMIC DNA]</scope>
    <source>
        <strain evidence="5 6">ATCC 700780</strain>
    </source>
</reference>
<evidence type="ECO:0000256" key="1">
    <source>
        <dbReference type="ARBA" id="ARBA00023015"/>
    </source>
</evidence>
<dbReference type="GO" id="GO:0003700">
    <property type="term" value="F:DNA-binding transcription factor activity"/>
    <property type="evidence" value="ECO:0007669"/>
    <property type="project" value="InterPro"/>
</dbReference>
<dbReference type="InterPro" id="IPR050313">
    <property type="entry name" value="Carb_Metab_HTH_regulators"/>
</dbReference>
<dbReference type="eggNOG" id="COG1349">
    <property type="taxonomic scope" value="Bacteria"/>
</dbReference>
<keyword evidence="1" id="KW-0805">Transcription regulation</keyword>
<dbReference type="HOGENOM" id="CLU_060699_2_0_9"/>
<accession>E8KC29</accession>
<dbReference type="SUPFAM" id="SSF100950">
    <property type="entry name" value="NagB/RpiA/CoA transferase-like"/>
    <property type="match status" value="1"/>
</dbReference>
<dbReference type="InterPro" id="IPR036388">
    <property type="entry name" value="WH-like_DNA-bd_sf"/>
</dbReference>
<dbReference type="SMART" id="SM00420">
    <property type="entry name" value="HTH_DEOR"/>
    <property type="match status" value="1"/>
</dbReference>
<dbReference type="InterPro" id="IPR018356">
    <property type="entry name" value="Tscrpt_reg_HTH_DeoR_CS"/>
</dbReference>
<sequence>MTNTYKKSIVLKKGGIPMYQAQRLEEIIKLLEDRGSLSAKEMVDHFHVSKDTIRRDFSILAKEKRAKRTHGGLLPIQKQRILGFQGRAEQSSKEKAKIAHLATQLISDSQLIFYDVSTTVLELAKITDKKVTIFSHSLDNALVLGENENVDFHIIGGRFHKKNRFYYSLEESESLNRIKFDIAFFGAASLSDGQVSFEDQEDVLMKKRAFKTSKIRVLLAETSKINKHSHYILSELTDFDYWITDKEPDLEIQQSLDGKTTILF</sequence>
<dbReference type="SUPFAM" id="SSF46785">
    <property type="entry name" value="Winged helix' DNA-binding domain"/>
    <property type="match status" value="1"/>
</dbReference>
<dbReference type="STRING" id="888746.HMPREF9180_1034"/>
<dbReference type="SMART" id="SM01134">
    <property type="entry name" value="DeoRC"/>
    <property type="match status" value="1"/>
</dbReference>
<dbReference type="PANTHER" id="PTHR30363:SF51">
    <property type="entry name" value="HTH-TYPE TRANSCRIPTIONAL REPRESSOR GLCR"/>
    <property type="match status" value="1"/>
</dbReference>
<dbReference type="PRINTS" id="PR00037">
    <property type="entry name" value="HTHLACR"/>
</dbReference>
<organism evidence="5 6">
    <name type="scientific">Streptococcus peroris ATCC 700780</name>
    <dbReference type="NCBI Taxonomy" id="888746"/>
    <lineage>
        <taxon>Bacteria</taxon>
        <taxon>Bacillati</taxon>
        <taxon>Bacillota</taxon>
        <taxon>Bacilli</taxon>
        <taxon>Lactobacillales</taxon>
        <taxon>Streptococcaceae</taxon>
        <taxon>Streptococcus</taxon>
    </lineage>
</organism>
<keyword evidence="3" id="KW-0804">Transcription</keyword>
<keyword evidence="2" id="KW-0238">DNA-binding</keyword>
<dbReference type="PANTHER" id="PTHR30363">
    <property type="entry name" value="HTH-TYPE TRANSCRIPTIONAL REGULATOR SRLR-RELATED"/>
    <property type="match status" value="1"/>
</dbReference>
<keyword evidence="6" id="KW-1185">Reference proteome</keyword>
<dbReference type="PROSITE" id="PS00894">
    <property type="entry name" value="HTH_DEOR_1"/>
    <property type="match status" value="1"/>
</dbReference>
<proteinExistence type="predicted"/>
<dbReference type="PROSITE" id="PS51000">
    <property type="entry name" value="HTH_DEOR_2"/>
    <property type="match status" value="1"/>
</dbReference>
<dbReference type="InterPro" id="IPR037171">
    <property type="entry name" value="NagB/RpiA_transferase-like"/>
</dbReference>
<dbReference type="InterPro" id="IPR036390">
    <property type="entry name" value="WH_DNA-bd_sf"/>
</dbReference>
<evidence type="ECO:0000256" key="2">
    <source>
        <dbReference type="ARBA" id="ARBA00023125"/>
    </source>
</evidence>
<dbReference type="Pfam" id="PF00455">
    <property type="entry name" value="DeoRC"/>
    <property type="match status" value="1"/>
</dbReference>
<dbReference type="Gene3D" id="1.10.10.10">
    <property type="entry name" value="Winged helix-like DNA-binding domain superfamily/Winged helix DNA-binding domain"/>
    <property type="match status" value="1"/>
</dbReference>
<comment type="caution">
    <text evidence="5">The sequence shown here is derived from an EMBL/GenBank/DDBJ whole genome shotgun (WGS) entry which is preliminary data.</text>
</comment>
<protein>
    <submittedName>
        <fullName evidence="5">Transcriptional regulator, DeoR family</fullName>
    </submittedName>
</protein>
<evidence type="ECO:0000259" key="4">
    <source>
        <dbReference type="PROSITE" id="PS51000"/>
    </source>
</evidence>